<dbReference type="PANTHER" id="PTHR16631">
    <property type="entry name" value="GLUCAN 1,3-BETA-GLUCOSIDASE"/>
    <property type="match status" value="1"/>
</dbReference>
<organism evidence="21 23">
    <name type="scientific">Dinothrombium tinctorium</name>
    <dbReference type="NCBI Taxonomy" id="1965070"/>
    <lineage>
        <taxon>Eukaryota</taxon>
        <taxon>Metazoa</taxon>
        <taxon>Ecdysozoa</taxon>
        <taxon>Arthropoda</taxon>
        <taxon>Chelicerata</taxon>
        <taxon>Arachnida</taxon>
        <taxon>Acari</taxon>
        <taxon>Acariformes</taxon>
        <taxon>Trombidiformes</taxon>
        <taxon>Prostigmata</taxon>
        <taxon>Anystina</taxon>
        <taxon>Parasitengona</taxon>
        <taxon>Trombidioidea</taxon>
        <taxon>Trombidiidae</taxon>
        <taxon>Dinothrombium</taxon>
    </lineage>
</organism>
<comment type="function">
    <text evidence="16">Glucanases play a role in cell expansion during growth, in cell-cell fusion during mating, and in spore release during sporulation. This enzyme may be involved in beta-glucan degradation. Active on laminarin and lichenan.</text>
</comment>
<sequence length="214" mass="24334">MGTTIMNRNNDWDQVYPTCLIAKAAAELNAKSGQKILTIEQGAYQQPNAELQMIEIDRAFKAAEYANRMFSGTVESIIITTLRNIVEISDFIMCNIYPRADLARSSVNLAVRGVTDLYWDLRNAFKNINPRIKVVIGESGWASQGNTSNGMPTSRSNLINYWRSLGCYASDNQIPLYFYEAFDEPLKNFNNCAEAYFGWWFRKGDNFIEKANNC</sequence>
<evidence type="ECO:0000256" key="14">
    <source>
        <dbReference type="ARBA" id="ARBA00023316"/>
    </source>
</evidence>
<comment type="catalytic activity">
    <reaction evidence="1">
        <text>Hydrolysis of (1-&gt;3)-beta-D-glucosidic linkages in (1-&gt;3)-beta-D-glucans.</text>
        <dbReference type="EC" id="3.2.1.39"/>
    </reaction>
</comment>
<dbReference type="InterPro" id="IPR000490">
    <property type="entry name" value="Glyco_hydro_17"/>
</dbReference>
<evidence type="ECO:0000256" key="16">
    <source>
        <dbReference type="ARBA" id="ARBA00037649"/>
    </source>
</evidence>
<gene>
    <name evidence="21" type="ORF">B4U79_16966</name>
    <name evidence="20" type="ORF">B4U79_16967</name>
    <name evidence="22" type="ORF">B4U79_17499</name>
</gene>
<evidence type="ECO:0000256" key="8">
    <source>
        <dbReference type="ARBA" id="ARBA00022525"/>
    </source>
</evidence>
<dbReference type="InterPro" id="IPR017853">
    <property type="entry name" value="GH"/>
</dbReference>
<evidence type="ECO:0000256" key="12">
    <source>
        <dbReference type="ARBA" id="ARBA00023180"/>
    </source>
</evidence>
<dbReference type="Gene3D" id="3.20.20.80">
    <property type="entry name" value="Glycosidases"/>
    <property type="match status" value="1"/>
</dbReference>
<dbReference type="EMBL" id="NCKU01013505">
    <property type="protein sequence ID" value="RWR99807.1"/>
    <property type="molecule type" value="Genomic_DNA"/>
</dbReference>
<keyword evidence="23" id="KW-1185">Reference proteome</keyword>
<dbReference type="OrthoDB" id="7769663at2759"/>
<keyword evidence="15" id="KW-0624">Polysaccharide degradation</keyword>
<evidence type="ECO:0000256" key="3">
    <source>
        <dbReference type="ARBA" id="ARBA00004236"/>
    </source>
</evidence>
<evidence type="ECO:0000256" key="18">
    <source>
        <dbReference type="ARBA" id="ARBA00043078"/>
    </source>
</evidence>
<evidence type="ECO:0000313" key="21">
    <source>
        <dbReference type="EMBL" id="RWR99808.1"/>
    </source>
</evidence>
<evidence type="ECO:0000256" key="2">
    <source>
        <dbReference type="ARBA" id="ARBA00004191"/>
    </source>
</evidence>
<keyword evidence="9" id="KW-0732">Signal</keyword>
<dbReference type="GO" id="GO:0000272">
    <property type="term" value="P:polysaccharide catabolic process"/>
    <property type="evidence" value="ECO:0007669"/>
    <property type="project" value="UniProtKB-KW"/>
</dbReference>
<dbReference type="EMBL" id="NCKU01013504">
    <property type="protein sequence ID" value="RWR99808.1"/>
    <property type="molecule type" value="Genomic_DNA"/>
</dbReference>
<keyword evidence="11" id="KW-0472">Membrane</keyword>
<evidence type="ECO:0000256" key="1">
    <source>
        <dbReference type="ARBA" id="ARBA00000382"/>
    </source>
</evidence>
<reference evidence="21" key="2">
    <citation type="submission" date="2018-11" db="EMBL/GenBank/DDBJ databases">
        <title>Trombidioid mite genomics.</title>
        <authorList>
            <person name="Dong X."/>
        </authorList>
    </citation>
    <scope>NUCLEOTIDE SEQUENCE</scope>
    <source>
        <strain evidence="21">UoL-WK</strain>
    </source>
</reference>
<dbReference type="InterPro" id="IPR050732">
    <property type="entry name" value="Beta-glucan_modifiers"/>
</dbReference>
<keyword evidence="6" id="KW-1003">Cell membrane</keyword>
<keyword evidence="12" id="KW-0325">Glycoprotein</keyword>
<dbReference type="SUPFAM" id="SSF51445">
    <property type="entry name" value="(Trans)glycosidases"/>
    <property type="match status" value="1"/>
</dbReference>
<evidence type="ECO:0000256" key="11">
    <source>
        <dbReference type="ARBA" id="ARBA00023136"/>
    </source>
</evidence>
<keyword evidence="7" id="KW-0134">Cell wall</keyword>
<dbReference type="Pfam" id="PF00332">
    <property type="entry name" value="Glyco_hydro_17"/>
    <property type="match status" value="1"/>
</dbReference>
<evidence type="ECO:0000256" key="17">
    <source>
        <dbReference type="ARBA" id="ARBA00042373"/>
    </source>
</evidence>
<comment type="similarity">
    <text evidence="4 19">Belongs to the glycosyl hydrolase 17 family.</text>
</comment>
<keyword evidence="8" id="KW-0964">Secreted</keyword>
<evidence type="ECO:0000256" key="6">
    <source>
        <dbReference type="ARBA" id="ARBA00022475"/>
    </source>
</evidence>
<evidence type="ECO:0000256" key="15">
    <source>
        <dbReference type="ARBA" id="ARBA00023326"/>
    </source>
</evidence>
<dbReference type="EMBL" id="NCKU01001532">
    <property type="protein sequence ID" value="RWS11883.1"/>
    <property type="molecule type" value="Genomic_DNA"/>
</dbReference>
<keyword evidence="14" id="KW-0961">Cell wall biogenesis/degradation</keyword>
<reference evidence="21 23" key="1">
    <citation type="journal article" date="2018" name="Gigascience">
        <title>Genomes of trombidid mites reveal novel predicted allergens and laterally-transferred genes associated with secondary metabolism.</title>
        <authorList>
            <person name="Dong X."/>
            <person name="Chaisiri K."/>
            <person name="Xia D."/>
            <person name="Armstrong S.D."/>
            <person name="Fang Y."/>
            <person name="Donnelly M.J."/>
            <person name="Kadowaki T."/>
            <person name="McGarry J.W."/>
            <person name="Darby A.C."/>
            <person name="Makepeace B.L."/>
        </authorList>
    </citation>
    <scope>NUCLEOTIDE SEQUENCE [LARGE SCALE GENOMIC DNA]</scope>
    <source>
        <strain evidence="21">UoL-WK</strain>
    </source>
</reference>
<comment type="subcellular location">
    <subcellularLocation>
        <location evidence="3">Cell membrane</location>
    </subcellularLocation>
    <subcellularLocation>
        <location evidence="2">Secreted</location>
        <location evidence="2">Cell wall</location>
    </subcellularLocation>
</comment>
<comment type="caution">
    <text evidence="21">The sequence shown here is derived from an EMBL/GenBank/DDBJ whole genome shotgun (WGS) entry which is preliminary data.</text>
</comment>
<keyword evidence="10" id="KW-0378">Hydrolase</keyword>
<proteinExistence type="inferred from homology"/>
<evidence type="ECO:0000313" key="23">
    <source>
        <dbReference type="Proteomes" id="UP000285301"/>
    </source>
</evidence>
<evidence type="ECO:0000256" key="9">
    <source>
        <dbReference type="ARBA" id="ARBA00022729"/>
    </source>
</evidence>
<dbReference type="AlphaFoldDB" id="A0A3S3REV5"/>
<evidence type="ECO:0000256" key="5">
    <source>
        <dbReference type="ARBA" id="ARBA00012780"/>
    </source>
</evidence>
<evidence type="ECO:0000256" key="7">
    <source>
        <dbReference type="ARBA" id="ARBA00022512"/>
    </source>
</evidence>
<evidence type="ECO:0000256" key="4">
    <source>
        <dbReference type="ARBA" id="ARBA00008773"/>
    </source>
</evidence>
<evidence type="ECO:0000313" key="20">
    <source>
        <dbReference type="EMBL" id="RWR99807.1"/>
    </source>
</evidence>
<evidence type="ECO:0000256" key="13">
    <source>
        <dbReference type="ARBA" id="ARBA00023277"/>
    </source>
</evidence>
<protein>
    <recommendedName>
        <fullName evidence="5">glucan endo-1,3-beta-D-glucosidase</fullName>
        <ecNumber evidence="5">3.2.1.39</ecNumber>
    </recommendedName>
    <alternativeName>
        <fullName evidence="18">Endo-1,3-beta-glucanase btgC</fullName>
    </alternativeName>
    <alternativeName>
        <fullName evidence="17">Laminarinase btgC</fullName>
    </alternativeName>
</protein>
<dbReference type="Proteomes" id="UP000285301">
    <property type="component" value="Unassembled WGS sequence"/>
</dbReference>
<evidence type="ECO:0000313" key="22">
    <source>
        <dbReference type="EMBL" id="RWS11883.1"/>
    </source>
</evidence>
<keyword evidence="13" id="KW-0119">Carbohydrate metabolism</keyword>
<dbReference type="EC" id="3.2.1.39" evidence="5"/>
<dbReference type="GO" id="GO:0042973">
    <property type="term" value="F:glucan endo-1,3-beta-D-glucosidase activity"/>
    <property type="evidence" value="ECO:0007669"/>
    <property type="project" value="UniProtKB-EC"/>
</dbReference>
<dbReference type="PANTHER" id="PTHR16631:SF17">
    <property type="entry name" value="GLUCAN ENDO-1,3-BETA-GLUCOSIDASE BTGC"/>
    <property type="match status" value="1"/>
</dbReference>
<name>A0A3S3REV5_9ACAR</name>
<accession>A0A3S3REV5</accession>
<dbReference type="GO" id="GO:0071555">
    <property type="term" value="P:cell wall organization"/>
    <property type="evidence" value="ECO:0007669"/>
    <property type="project" value="UniProtKB-KW"/>
</dbReference>
<evidence type="ECO:0000256" key="10">
    <source>
        <dbReference type="ARBA" id="ARBA00022801"/>
    </source>
</evidence>
<dbReference type="GO" id="GO:0005886">
    <property type="term" value="C:plasma membrane"/>
    <property type="evidence" value="ECO:0007669"/>
    <property type="project" value="UniProtKB-SubCell"/>
</dbReference>
<evidence type="ECO:0000256" key="19">
    <source>
        <dbReference type="RuleBase" id="RU004335"/>
    </source>
</evidence>